<organism evidence="1 2">
    <name type="scientific">Companilactobacillus suantsaicola</name>
    <dbReference type="NCBI Taxonomy" id="2487723"/>
    <lineage>
        <taxon>Bacteria</taxon>
        <taxon>Bacillati</taxon>
        <taxon>Bacillota</taxon>
        <taxon>Bacilli</taxon>
        <taxon>Lactobacillales</taxon>
        <taxon>Lactobacillaceae</taxon>
        <taxon>Companilactobacillus</taxon>
    </lineage>
</organism>
<keyword evidence="2" id="KW-1185">Reference proteome</keyword>
<dbReference type="EMBL" id="RKLY01000024">
    <property type="protein sequence ID" value="TGD22325.1"/>
    <property type="molecule type" value="Genomic_DNA"/>
</dbReference>
<evidence type="ECO:0000313" key="1">
    <source>
        <dbReference type="EMBL" id="TGD22325.1"/>
    </source>
</evidence>
<dbReference type="OrthoDB" id="2990146at2"/>
<protein>
    <submittedName>
        <fullName evidence="1">Uncharacterized protein</fullName>
    </submittedName>
</protein>
<name>A0A4Z0JJS3_9LACO</name>
<proteinExistence type="predicted"/>
<dbReference type="Proteomes" id="UP000298021">
    <property type="component" value="Unassembled WGS sequence"/>
</dbReference>
<comment type="caution">
    <text evidence="1">The sequence shown here is derived from an EMBL/GenBank/DDBJ whole genome shotgun (WGS) entry which is preliminary data.</text>
</comment>
<reference evidence="1 2" key="1">
    <citation type="submission" date="2018-10" db="EMBL/GenBank/DDBJ databases">
        <title>Lactobacillus sp. R7 and Lactobacillus sp. R19 isolated from fermented mustard green product of Taiwan.</title>
        <authorList>
            <person name="Lin S.-T."/>
        </authorList>
    </citation>
    <scope>NUCLEOTIDE SEQUENCE [LARGE SCALE GENOMIC DNA]</scope>
    <source>
        <strain evidence="1 2">BCRC 81127</strain>
    </source>
</reference>
<dbReference type="AlphaFoldDB" id="A0A4Z0JJS3"/>
<gene>
    <name evidence="1" type="ORF">EGT49_09275</name>
</gene>
<accession>A0A4Z0JJS3</accession>
<dbReference type="RefSeq" id="WP_135373682.1">
    <property type="nucleotide sequence ID" value="NZ_RKLY01000024.1"/>
</dbReference>
<evidence type="ECO:0000313" key="2">
    <source>
        <dbReference type="Proteomes" id="UP000298021"/>
    </source>
</evidence>
<sequence length="133" mass="15930">MTTNKRLILADIGKERRFTFHGEFKKYGFKYNDHNKKYAAPTILLTNIQLITPAKAIPMTDHLWFNLTKGFKSLGVLQIDYKLSHPTKVLLICGEKRLEWDEENWKICQRIYELYREDYIRRGIAKPYDWPFT</sequence>